<keyword evidence="2" id="KW-1185">Reference proteome</keyword>
<organism evidence="1 2">
    <name type="scientific">Ancylostoma ceylanicum</name>
    <dbReference type="NCBI Taxonomy" id="53326"/>
    <lineage>
        <taxon>Eukaryota</taxon>
        <taxon>Metazoa</taxon>
        <taxon>Ecdysozoa</taxon>
        <taxon>Nematoda</taxon>
        <taxon>Chromadorea</taxon>
        <taxon>Rhabditida</taxon>
        <taxon>Rhabditina</taxon>
        <taxon>Rhabditomorpha</taxon>
        <taxon>Strongyloidea</taxon>
        <taxon>Ancylostomatidae</taxon>
        <taxon>Ancylostomatinae</taxon>
        <taxon>Ancylostoma</taxon>
    </lineage>
</organism>
<sequence>MTQSTPQSRQQCFAYGEAGRIRQCSESYGGVYVPVLTSLLIDNIQKCCPQTGSATWFEYCDFSQYITFDSAGNAHPKTSSGECGALIAQMGQTDIWNSL</sequence>
<name>A0A0D6MB31_9BILA</name>
<dbReference type="Proteomes" id="UP000054495">
    <property type="component" value="Unassembled WGS sequence"/>
</dbReference>
<accession>A0A0D6MB31</accession>
<proteinExistence type="predicted"/>
<reference evidence="1 2" key="1">
    <citation type="submission" date="2013-05" db="EMBL/GenBank/DDBJ databases">
        <title>Draft genome of the parasitic nematode Anyclostoma ceylanicum.</title>
        <authorList>
            <person name="Mitreva M."/>
        </authorList>
    </citation>
    <scope>NUCLEOTIDE SEQUENCE [LARGE SCALE GENOMIC DNA]</scope>
</reference>
<gene>
    <name evidence="1" type="ORF">ANCCEY_03520</name>
</gene>
<dbReference type="AlphaFoldDB" id="A0A0D6MB31"/>
<evidence type="ECO:0000313" key="2">
    <source>
        <dbReference type="Proteomes" id="UP000054495"/>
    </source>
</evidence>
<protein>
    <submittedName>
        <fullName evidence="1">Uncharacterized protein</fullName>
    </submittedName>
</protein>
<evidence type="ECO:0000313" key="1">
    <source>
        <dbReference type="EMBL" id="EPB77367.1"/>
    </source>
</evidence>
<dbReference type="EMBL" id="KE124838">
    <property type="protein sequence ID" value="EPB77367.1"/>
    <property type="molecule type" value="Genomic_DNA"/>
</dbReference>